<evidence type="ECO:0000256" key="1">
    <source>
        <dbReference type="ARBA" id="ARBA00004141"/>
    </source>
</evidence>
<evidence type="ECO:0000256" key="2">
    <source>
        <dbReference type="ARBA" id="ARBA00022448"/>
    </source>
</evidence>
<keyword evidence="2 7" id="KW-0813">Transport</keyword>
<dbReference type="AlphaFoldDB" id="A0A1D2ADN1"/>
<organism evidence="8">
    <name type="scientific">Auxenochlorella protothecoides</name>
    <name type="common">Green microalga</name>
    <name type="synonym">Chlorella protothecoides</name>
    <dbReference type="NCBI Taxonomy" id="3075"/>
    <lineage>
        <taxon>Eukaryota</taxon>
        <taxon>Viridiplantae</taxon>
        <taxon>Chlorophyta</taxon>
        <taxon>core chlorophytes</taxon>
        <taxon>Trebouxiophyceae</taxon>
        <taxon>Chlorellales</taxon>
        <taxon>Chlorellaceae</taxon>
        <taxon>Auxenochlorella</taxon>
    </lineage>
</organism>
<keyword evidence="5 6" id="KW-0472">Membrane</keyword>
<evidence type="ECO:0000256" key="5">
    <source>
        <dbReference type="ARBA" id="ARBA00023136"/>
    </source>
</evidence>
<feature type="repeat" description="Solcar" evidence="6">
    <location>
        <begin position="159"/>
        <end position="239"/>
    </location>
</feature>
<dbReference type="Gene3D" id="1.50.40.10">
    <property type="entry name" value="Mitochondrial carrier domain"/>
    <property type="match status" value="1"/>
</dbReference>
<dbReference type="EMBL" id="GDKF01001597">
    <property type="protein sequence ID" value="JAT77025.1"/>
    <property type="molecule type" value="Transcribed_RNA"/>
</dbReference>
<evidence type="ECO:0000313" key="8">
    <source>
        <dbReference type="EMBL" id="JAT77025.1"/>
    </source>
</evidence>
<dbReference type="PRINTS" id="PR00926">
    <property type="entry name" value="MITOCARRIER"/>
</dbReference>
<evidence type="ECO:0000256" key="7">
    <source>
        <dbReference type="RuleBase" id="RU000488"/>
    </source>
</evidence>
<dbReference type="InterPro" id="IPR002067">
    <property type="entry name" value="MCP"/>
</dbReference>
<comment type="subcellular location">
    <subcellularLocation>
        <location evidence="1">Membrane</location>
        <topology evidence="1">Multi-pass membrane protein</topology>
    </subcellularLocation>
</comment>
<feature type="repeat" description="Solcar" evidence="6">
    <location>
        <begin position="57"/>
        <end position="151"/>
    </location>
</feature>
<sequence>VSEPPGPATMPPRLEAATLLHPPPSVLFELCDSREHDSPPLLRLASRRPLALLALVPRPLVLFTAGALSGAIAKSLTAPLDRVKILLQVKGGFQKGALAAAAARGSVVQSLIAIGREEGLRGYWKGNLPQILRVVPYSAAQLYSYEVFKHAFRDGEGRLTVPRRLAAGACAGMAATLLTYPLDTLRLRIAVDPACRTLAGAVAVLAREGSGAAFYRGLGASMMGIAPYMALELSSYDLLPPALPSFARGFLAALIATVSCYPLDTVRRHIQLSAGKSIAWHVAAGGIVRSDGVVGLYRGFIPNSLKNLPNKGVKLSVFDAAKKALVAGELAYEEEKAAMHDDLATFARPL</sequence>
<gene>
    <name evidence="8" type="ORF">g.26673</name>
</gene>
<dbReference type="GO" id="GO:0016020">
    <property type="term" value="C:membrane"/>
    <property type="evidence" value="ECO:0007669"/>
    <property type="project" value="UniProtKB-SubCell"/>
</dbReference>
<evidence type="ECO:0000256" key="3">
    <source>
        <dbReference type="ARBA" id="ARBA00022692"/>
    </source>
</evidence>
<feature type="repeat" description="Solcar" evidence="6">
    <location>
        <begin position="240"/>
        <end position="324"/>
    </location>
</feature>
<comment type="similarity">
    <text evidence="7">Belongs to the mitochondrial carrier (TC 2.A.29) family.</text>
</comment>
<evidence type="ECO:0000256" key="6">
    <source>
        <dbReference type="PROSITE-ProRule" id="PRU00282"/>
    </source>
</evidence>
<dbReference type="SUPFAM" id="SSF103506">
    <property type="entry name" value="Mitochondrial carrier"/>
    <property type="match status" value="1"/>
</dbReference>
<protein>
    <submittedName>
        <fullName evidence="8">Uncharacterized protein</fullName>
    </submittedName>
</protein>
<keyword evidence="4" id="KW-0677">Repeat</keyword>
<proteinExistence type="inferred from homology"/>
<dbReference type="Pfam" id="PF00153">
    <property type="entry name" value="Mito_carr"/>
    <property type="match status" value="3"/>
</dbReference>
<accession>A0A1D2ADN1</accession>
<feature type="non-terminal residue" evidence="8">
    <location>
        <position position="1"/>
    </location>
</feature>
<evidence type="ECO:0000256" key="4">
    <source>
        <dbReference type="ARBA" id="ARBA00022737"/>
    </source>
</evidence>
<reference evidence="8" key="1">
    <citation type="submission" date="2015-08" db="EMBL/GenBank/DDBJ databases">
        <authorList>
            <person name="Babu N.S."/>
            <person name="Beckwith C.J."/>
            <person name="Beseler K.G."/>
            <person name="Brison A."/>
            <person name="Carone J.V."/>
            <person name="Caskin T.P."/>
            <person name="Diamond M."/>
            <person name="Durham M.E."/>
            <person name="Foxe J.M."/>
            <person name="Go M."/>
            <person name="Henderson B.A."/>
            <person name="Jones I.B."/>
            <person name="McGettigan J.A."/>
            <person name="Micheletti S.J."/>
            <person name="Nasrallah M.E."/>
            <person name="Ortiz D."/>
            <person name="Piller C.R."/>
            <person name="Privatt S.R."/>
            <person name="Schneider S.L."/>
            <person name="Sharp S."/>
            <person name="Smith T.C."/>
            <person name="Stanton J.D."/>
            <person name="Ullery H.E."/>
            <person name="Wilson R.J."/>
            <person name="Serrano M.G."/>
            <person name="Buck G."/>
            <person name="Lee V."/>
            <person name="Wang Y."/>
            <person name="Carvalho R."/>
            <person name="Voegtly L."/>
            <person name="Shi R."/>
            <person name="Duckworth R."/>
            <person name="Johnson A."/>
            <person name="Loviza R."/>
            <person name="Walstead R."/>
            <person name="Shah Z."/>
            <person name="Kiflezghi M."/>
            <person name="Wade K."/>
            <person name="Ball S.L."/>
            <person name="Bradley K.W."/>
            <person name="Asai D.J."/>
            <person name="Bowman C.A."/>
            <person name="Russell D.A."/>
            <person name="Pope W.H."/>
            <person name="Jacobs-Sera D."/>
            <person name="Hendrix R.W."/>
            <person name="Hatfull G.F."/>
        </authorList>
    </citation>
    <scope>NUCLEOTIDE SEQUENCE</scope>
</reference>
<dbReference type="GO" id="GO:0055085">
    <property type="term" value="P:transmembrane transport"/>
    <property type="evidence" value="ECO:0007669"/>
    <property type="project" value="InterPro"/>
</dbReference>
<keyword evidence="3 6" id="KW-0812">Transmembrane</keyword>
<dbReference type="PROSITE" id="PS50920">
    <property type="entry name" value="SOLCAR"/>
    <property type="match status" value="3"/>
</dbReference>
<dbReference type="InterPro" id="IPR023395">
    <property type="entry name" value="MCP_dom_sf"/>
</dbReference>
<name>A0A1D2ADN1_AUXPR</name>
<dbReference type="InterPro" id="IPR018108">
    <property type="entry name" value="MCP_transmembrane"/>
</dbReference>
<dbReference type="PANTHER" id="PTHR24089">
    <property type="entry name" value="SOLUTE CARRIER FAMILY 25"/>
    <property type="match status" value="1"/>
</dbReference>